<keyword evidence="1" id="KW-0808">Transferase</keyword>
<gene>
    <name evidence="3" type="ORF">VMCG_08859</name>
</gene>
<name>A0A423VUK3_9PEZI</name>
<dbReference type="InterPro" id="IPR001451">
    <property type="entry name" value="Hexapep"/>
</dbReference>
<feature type="compositionally biased region" description="Low complexity" evidence="2">
    <location>
        <begin position="107"/>
        <end position="122"/>
    </location>
</feature>
<sequence>MDNDNIQPDDVPLSGSEKHKRVPELNLDPKRIAFMGGNDDFRAARTRCALACAEYNKLKEDAPVEDRVKAWLRIVDPDNDNNSAKSNSAVDFSALFKGGLDTPTAATATTDDAATATNKDTPPVSPTTTGAPVVSPCPTIPYIKTPIYIDYGLRVRIAPTTFINRNCTILDTPVADVVIGEKCSIGTGVTIISVGHPVNFDDRCEFKSGKPGSWGAKVVIGDGVWIGAGVTILPGITIGSYSTIGAGSLVDKDVPPRCVAKGNPATVRYSMDDDKGSKNIMDTARTLEAALKMGRGLDGS</sequence>
<dbReference type="GO" id="GO:0008374">
    <property type="term" value="F:O-acyltransferase activity"/>
    <property type="evidence" value="ECO:0007669"/>
    <property type="project" value="TreeGrafter"/>
</dbReference>
<dbReference type="Pfam" id="PF00132">
    <property type="entry name" value="Hexapep"/>
    <property type="match status" value="1"/>
</dbReference>
<evidence type="ECO:0000256" key="1">
    <source>
        <dbReference type="ARBA" id="ARBA00022679"/>
    </source>
</evidence>
<dbReference type="PANTHER" id="PTHR23416">
    <property type="entry name" value="SIALIC ACID SYNTHASE-RELATED"/>
    <property type="match status" value="1"/>
</dbReference>
<evidence type="ECO:0000313" key="3">
    <source>
        <dbReference type="EMBL" id="ROV94755.1"/>
    </source>
</evidence>
<proteinExistence type="predicted"/>
<dbReference type="OrthoDB" id="25818at2759"/>
<evidence type="ECO:0000256" key="2">
    <source>
        <dbReference type="SAM" id="MobiDB-lite"/>
    </source>
</evidence>
<dbReference type="Proteomes" id="UP000283895">
    <property type="component" value="Unassembled WGS sequence"/>
</dbReference>
<reference evidence="3 4" key="1">
    <citation type="submission" date="2015-09" db="EMBL/GenBank/DDBJ databases">
        <title>Host preference determinants of Valsa canker pathogens revealed by comparative genomics.</title>
        <authorList>
            <person name="Yin Z."/>
            <person name="Huang L."/>
        </authorList>
    </citation>
    <scope>NUCLEOTIDE SEQUENCE [LARGE SCALE GENOMIC DNA]</scope>
    <source>
        <strain evidence="3 4">03-1</strain>
    </source>
</reference>
<dbReference type="STRING" id="356882.A0A423VUK3"/>
<dbReference type="PROSITE" id="PS00101">
    <property type="entry name" value="HEXAPEP_TRANSFERASES"/>
    <property type="match status" value="1"/>
</dbReference>
<dbReference type="InterPro" id="IPR051159">
    <property type="entry name" value="Hexapeptide_acetyltransf"/>
</dbReference>
<feature type="region of interest" description="Disordered" evidence="2">
    <location>
        <begin position="1"/>
        <end position="22"/>
    </location>
</feature>
<dbReference type="Gene3D" id="2.160.10.10">
    <property type="entry name" value="Hexapeptide repeat proteins"/>
    <property type="match status" value="1"/>
</dbReference>
<keyword evidence="4" id="KW-1185">Reference proteome</keyword>
<dbReference type="EMBL" id="LKEA01000039">
    <property type="protein sequence ID" value="ROV94755.1"/>
    <property type="molecule type" value="Genomic_DNA"/>
</dbReference>
<dbReference type="PANTHER" id="PTHR23416:SF54">
    <property type="entry name" value="ACETYLTRANSFERASE, CYSE_LACA_LPXA_NODL FAMILY (AFU_ORTHOLOGUE AFUA_2G08430)-RELATED"/>
    <property type="match status" value="1"/>
</dbReference>
<dbReference type="AlphaFoldDB" id="A0A423VUK3"/>
<dbReference type="InterPro" id="IPR018357">
    <property type="entry name" value="Hexapep_transf_CS"/>
</dbReference>
<dbReference type="SUPFAM" id="SSF51161">
    <property type="entry name" value="Trimeric LpxA-like enzymes"/>
    <property type="match status" value="1"/>
</dbReference>
<accession>A0A423VUK3</accession>
<evidence type="ECO:0000313" key="4">
    <source>
        <dbReference type="Proteomes" id="UP000283895"/>
    </source>
</evidence>
<protein>
    <submittedName>
        <fullName evidence="3">Uncharacterized protein</fullName>
    </submittedName>
</protein>
<feature type="region of interest" description="Disordered" evidence="2">
    <location>
        <begin position="107"/>
        <end position="132"/>
    </location>
</feature>
<organism evidence="3 4">
    <name type="scientific">Cytospora schulzeri</name>
    <dbReference type="NCBI Taxonomy" id="448051"/>
    <lineage>
        <taxon>Eukaryota</taxon>
        <taxon>Fungi</taxon>
        <taxon>Dikarya</taxon>
        <taxon>Ascomycota</taxon>
        <taxon>Pezizomycotina</taxon>
        <taxon>Sordariomycetes</taxon>
        <taxon>Sordariomycetidae</taxon>
        <taxon>Diaporthales</taxon>
        <taxon>Cytosporaceae</taxon>
        <taxon>Cytospora</taxon>
    </lineage>
</organism>
<dbReference type="InterPro" id="IPR011004">
    <property type="entry name" value="Trimer_LpxA-like_sf"/>
</dbReference>
<comment type="caution">
    <text evidence="3">The sequence shown here is derived from an EMBL/GenBank/DDBJ whole genome shotgun (WGS) entry which is preliminary data.</text>
</comment>